<proteinExistence type="predicted"/>
<dbReference type="Proteomes" id="UP000265566">
    <property type="component" value="Chromosome 7"/>
</dbReference>
<evidence type="ECO:0000313" key="1">
    <source>
        <dbReference type="EMBL" id="RHN46451.1"/>
    </source>
</evidence>
<reference evidence="2" key="1">
    <citation type="journal article" date="2018" name="Nat. Plants">
        <title>Whole-genome landscape of Medicago truncatula symbiotic genes.</title>
        <authorList>
            <person name="Pecrix Y."/>
            <person name="Staton S.E."/>
            <person name="Sallet E."/>
            <person name="Lelandais-Briere C."/>
            <person name="Moreau S."/>
            <person name="Carrere S."/>
            <person name="Blein T."/>
            <person name="Jardinaud M.F."/>
            <person name="Latrasse D."/>
            <person name="Zouine M."/>
            <person name="Zahm M."/>
            <person name="Kreplak J."/>
            <person name="Mayjonade B."/>
            <person name="Satge C."/>
            <person name="Perez M."/>
            <person name="Cauet S."/>
            <person name="Marande W."/>
            <person name="Chantry-Darmon C."/>
            <person name="Lopez-Roques C."/>
            <person name="Bouchez O."/>
            <person name="Berard A."/>
            <person name="Debelle F."/>
            <person name="Munos S."/>
            <person name="Bendahmane A."/>
            <person name="Berges H."/>
            <person name="Niebel A."/>
            <person name="Buitink J."/>
            <person name="Frugier F."/>
            <person name="Benhamed M."/>
            <person name="Crespi M."/>
            <person name="Gouzy J."/>
            <person name="Gamas P."/>
        </authorList>
    </citation>
    <scope>NUCLEOTIDE SEQUENCE [LARGE SCALE GENOMIC DNA]</scope>
    <source>
        <strain evidence="2">cv. Jemalong A17</strain>
    </source>
</reference>
<evidence type="ECO:0000313" key="2">
    <source>
        <dbReference type="Proteomes" id="UP000265566"/>
    </source>
</evidence>
<dbReference type="EMBL" id="PSQE01000007">
    <property type="protein sequence ID" value="RHN46451.1"/>
    <property type="molecule type" value="Genomic_DNA"/>
</dbReference>
<protein>
    <submittedName>
        <fullName evidence="1">Uncharacterized protein</fullName>
    </submittedName>
</protein>
<accession>A0A396H1V0</accession>
<dbReference type="Gramene" id="rna40937">
    <property type="protein sequence ID" value="RHN46451.1"/>
    <property type="gene ID" value="gene40937"/>
</dbReference>
<gene>
    <name evidence="1" type="ORF">MtrunA17_Chr7g0242341</name>
</gene>
<sequence length="42" mass="5026">MVVHLDYGDLIMRIQWLNTFGPILQDFSKLQMEFQSMESCLF</sequence>
<name>A0A396H1V0_MEDTR</name>
<organism evidence="1 2">
    <name type="scientific">Medicago truncatula</name>
    <name type="common">Barrel medic</name>
    <name type="synonym">Medicago tribuloides</name>
    <dbReference type="NCBI Taxonomy" id="3880"/>
    <lineage>
        <taxon>Eukaryota</taxon>
        <taxon>Viridiplantae</taxon>
        <taxon>Streptophyta</taxon>
        <taxon>Embryophyta</taxon>
        <taxon>Tracheophyta</taxon>
        <taxon>Spermatophyta</taxon>
        <taxon>Magnoliopsida</taxon>
        <taxon>eudicotyledons</taxon>
        <taxon>Gunneridae</taxon>
        <taxon>Pentapetalae</taxon>
        <taxon>rosids</taxon>
        <taxon>fabids</taxon>
        <taxon>Fabales</taxon>
        <taxon>Fabaceae</taxon>
        <taxon>Papilionoideae</taxon>
        <taxon>50 kb inversion clade</taxon>
        <taxon>NPAAA clade</taxon>
        <taxon>Hologalegina</taxon>
        <taxon>IRL clade</taxon>
        <taxon>Trifolieae</taxon>
        <taxon>Medicago</taxon>
    </lineage>
</organism>
<dbReference type="AlphaFoldDB" id="A0A396H1V0"/>
<comment type="caution">
    <text evidence="1">The sequence shown here is derived from an EMBL/GenBank/DDBJ whole genome shotgun (WGS) entry which is preliminary data.</text>
</comment>